<dbReference type="AlphaFoldDB" id="A0AAW6KL03"/>
<dbReference type="Gene3D" id="3.30.559.10">
    <property type="entry name" value="Chloramphenicol acetyltransferase-like domain"/>
    <property type="match status" value="1"/>
</dbReference>
<evidence type="ECO:0000259" key="1">
    <source>
        <dbReference type="Pfam" id="PF00668"/>
    </source>
</evidence>
<dbReference type="Proteomes" id="UP001216709">
    <property type="component" value="Unassembled WGS sequence"/>
</dbReference>
<comment type="caution">
    <text evidence="2">The sequence shown here is derived from an EMBL/GenBank/DDBJ whole genome shotgun (WGS) entry which is preliminary data.</text>
</comment>
<reference evidence="2" key="1">
    <citation type="submission" date="2022-12" db="EMBL/GenBank/DDBJ databases">
        <title>Draft Genome Sequences of Bacillus licheniformis and Bacillus paralicheniformis strains isolated from Irish skim milk powders.</title>
        <authorList>
            <person name="Lourenco A."/>
            <person name="Li F."/>
            <person name="Geraldine D."/>
            <person name="Tobin J.T."/>
            <person name="Butler F."/>
            <person name="Jordan K."/>
            <person name="Obrien T."/>
        </authorList>
    </citation>
    <scope>NUCLEOTIDE SEQUENCE</scope>
    <source>
        <strain evidence="2">3370</strain>
    </source>
</reference>
<protein>
    <submittedName>
        <fullName evidence="2">Condensation domain-containing protein</fullName>
    </submittedName>
</protein>
<name>A0AAW6KL03_9BACI</name>
<dbReference type="EMBL" id="JARAFO010000298">
    <property type="protein sequence ID" value="MDE1455127.1"/>
    <property type="molecule type" value="Genomic_DNA"/>
</dbReference>
<dbReference type="SUPFAM" id="SSF52777">
    <property type="entry name" value="CoA-dependent acyltransferases"/>
    <property type="match status" value="1"/>
</dbReference>
<feature type="non-terminal residue" evidence="2">
    <location>
        <position position="133"/>
    </location>
</feature>
<sequence length="133" mass="15347">MNTTYTLTHAQRRVWFTELLDPGTSICNLAACVKFRGAIDLDVLRRALDFSVSRHDSLHFQLTEGKGEEPDLYLAEHRPLSIETIDLTKAGKSERNKWIDDQTSIPFKLFHSPLYQFTLLAISSEEVWLYAKF</sequence>
<dbReference type="InterPro" id="IPR023213">
    <property type="entry name" value="CAT-like_dom_sf"/>
</dbReference>
<proteinExistence type="predicted"/>
<dbReference type="GO" id="GO:0008610">
    <property type="term" value="P:lipid biosynthetic process"/>
    <property type="evidence" value="ECO:0007669"/>
    <property type="project" value="UniProtKB-ARBA"/>
</dbReference>
<dbReference type="InterPro" id="IPR001242">
    <property type="entry name" value="Condensation_dom"/>
</dbReference>
<gene>
    <name evidence="2" type="ORF">PVN32_23750</name>
</gene>
<dbReference type="RefSeq" id="WP_274685856.1">
    <property type="nucleotide sequence ID" value="NZ_JARAFO010000298.1"/>
</dbReference>
<feature type="domain" description="Condensation" evidence="1">
    <location>
        <begin position="2"/>
        <end position="132"/>
    </location>
</feature>
<evidence type="ECO:0000313" key="2">
    <source>
        <dbReference type="EMBL" id="MDE1455127.1"/>
    </source>
</evidence>
<dbReference type="GO" id="GO:0003824">
    <property type="term" value="F:catalytic activity"/>
    <property type="evidence" value="ECO:0007669"/>
    <property type="project" value="InterPro"/>
</dbReference>
<evidence type="ECO:0000313" key="3">
    <source>
        <dbReference type="Proteomes" id="UP001216709"/>
    </source>
</evidence>
<accession>A0AAW6KL03</accession>
<dbReference type="Pfam" id="PF00668">
    <property type="entry name" value="Condensation"/>
    <property type="match status" value="1"/>
</dbReference>
<organism evidence="2 3">
    <name type="scientific">Bacillus paralicheniformis</name>
    <dbReference type="NCBI Taxonomy" id="1648923"/>
    <lineage>
        <taxon>Bacteria</taxon>
        <taxon>Bacillati</taxon>
        <taxon>Bacillota</taxon>
        <taxon>Bacilli</taxon>
        <taxon>Bacillales</taxon>
        <taxon>Bacillaceae</taxon>
        <taxon>Bacillus</taxon>
    </lineage>
</organism>